<dbReference type="SMART" id="SM00448">
    <property type="entry name" value="REC"/>
    <property type="match status" value="1"/>
</dbReference>
<organism evidence="4 5">
    <name type="scientific">Nocardioides daphniae</name>
    <dbReference type="NCBI Taxonomy" id="402297"/>
    <lineage>
        <taxon>Bacteria</taxon>
        <taxon>Bacillati</taxon>
        <taxon>Actinomycetota</taxon>
        <taxon>Actinomycetes</taxon>
        <taxon>Propionibacteriales</taxon>
        <taxon>Nocardioidaceae</taxon>
        <taxon>Nocardioides</taxon>
    </lineage>
</organism>
<dbReference type="Proteomes" id="UP000297025">
    <property type="component" value="Chromosome"/>
</dbReference>
<dbReference type="PANTHER" id="PTHR43228">
    <property type="entry name" value="TWO-COMPONENT RESPONSE REGULATOR"/>
    <property type="match status" value="1"/>
</dbReference>
<dbReference type="PROSITE" id="PS50110">
    <property type="entry name" value="RESPONSE_REGULATORY"/>
    <property type="match status" value="1"/>
</dbReference>
<dbReference type="Proteomes" id="UP000630594">
    <property type="component" value="Unassembled WGS sequence"/>
</dbReference>
<dbReference type="KEGG" id="ndp:E2C04_14915"/>
<evidence type="ECO:0000313" key="6">
    <source>
        <dbReference type="Proteomes" id="UP000630594"/>
    </source>
</evidence>
<evidence type="ECO:0000313" key="4">
    <source>
        <dbReference type="EMBL" id="QCC78155.1"/>
    </source>
</evidence>
<dbReference type="EMBL" id="BMCK01000003">
    <property type="protein sequence ID" value="GGD21429.1"/>
    <property type="molecule type" value="Genomic_DNA"/>
</dbReference>
<dbReference type="OrthoDB" id="9800897at2"/>
<dbReference type="PANTHER" id="PTHR43228:SF1">
    <property type="entry name" value="TWO-COMPONENT RESPONSE REGULATOR ARR22"/>
    <property type="match status" value="1"/>
</dbReference>
<dbReference type="InterPro" id="IPR052048">
    <property type="entry name" value="ST_Response_Regulator"/>
</dbReference>
<dbReference type="GO" id="GO:0000160">
    <property type="term" value="P:phosphorelay signal transduction system"/>
    <property type="evidence" value="ECO:0007669"/>
    <property type="project" value="InterPro"/>
</dbReference>
<dbReference type="InterPro" id="IPR011006">
    <property type="entry name" value="CheY-like_superfamily"/>
</dbReference>
<evidence type="ECO:0000313" key="5">
    <source>
        <dbReference type="Proteomes" id="UP000297025"/>
    </source>
</evidence>
<dbReference type="RefSeq" id="WP_135833193.1">
    <property type="nucleotide sequence ID" value="NZ_BMCK01000003.1"/>
</dbReference>
<reference evidence="6" key="3">
    <citation type="journal article" date="2019" name="Int. J. Syst. Evol. Microbiol.">
        <title>The Global Catalogue of Microorganisms (GCM) 10K type strain sequencing project: providing services to taxonomists for standard genome sequencing and annotation.</title>
        <authorList>
            <consortium name="The Broad Institute Genomics Platform"/>
            <consortium name="The Broad Institute Genome Sequencing Center for Infectious Disease"/>
            <person name="Wu L."/>
            <person name="Ma J."/>
        </authorList>
    </citation>
    <scope>NUCLEOTIDE SEQUENCE [LARGE SCALE GENOMIC DNA]</scope>
    <source>
        <strain evidence="6">CCM 7403</strain>
    </source>
</reference>
<dbReference type="AlphaFoldDB" id="A0A4P7UFG6"/>
<feature type="modified residue" description="4-aspartylphosphate" evidence="1">
    <location>
        <position position="54"/>
    </location>
</feature>
<dbReference type="Gene3D" id="3.40.50.2300">
    <property type="match status" value="1"/>
</dbReference>
<reference evidence="4 5" key="1">
    <citation type="journal article" date="2008" name="Int. J. Syst. Evol. Microbiol.">
        <title>Nocardioides daphniae sp. nov., isolated from Daphnia cucullata (Crustacea: Cladocera).</title>
        <authorList>
            <person name="Toth E.M."/>
            <person name="Keki Z."/>
            <person name="Homonnay Z.G."/>
            <person name="Borsodi A.K."/>
            <person name="Marialigeti K."/>
            <person name="Schumann P."/>
        </authorList>
    </citation>
    <scope>NUCLEOTIDE SEQUENCE [LARGE SCALE GENOMIC DNA]</scope>
    <source>
        <strain evidence="4 5">JCM 16608</strain>
    </source>
</reference>
<reference evidence="4" key="4">
    <citation type="submission" date="2019-03" db="EMBL/GenBank/DDBJ databases">
        <authorList>
            <person name="Huang Y."/>
        </authorList>
    </citation>
    <scope>NUCLEOTIDE SEQUENCE</scope>
    <source>
        <strain evidence="4">JCM 16608</strain>
    </source>
</reference>
<dbReference type="EMBL" id="CP038462">
    <property type="protein sequence ID" value="QCC78155.1"/>
    <property type="molecule type" value="Genomic_DNA"/>
</dbReference>
<evidence type="ECO:0000256" key="1">
    <source>
        <dbReference type="PROSITE-ProRule" id="PRU00169"/>
    </source>
</evidence>
<proteinExistence type="predicted"/>
<protein>
    <submittedName>
        <fullName evidence="4">Response regulator</fullName>
    </submittedName>
</protein>
<evidence type="ECO:0000313" key="3">
    <source>
        <dbReference type="EMBL" id="GGD21429.1"/>
    </source>
</evidence>
<keyword evidence="6" id="KW-1185">Reference proteome</keyword>
<evidence type="ECO:0000259" key="2">
    <source>
        <dbReference type="PROSITE" id="PS50110"/>
    </source>
</evidence>
<dbReference type="Pfam" id="PF00072">
    <property type="entry name" value="Response_reg"/>
    <property type="match status" value="1"/>
</dbReference>
<dbReference type="SUPFAM" id="SSF52172">
    <property type="entry name" value="CheY-like"/>
    <property type="match status" value="1"/>
</dbReference>
<dbReference type="InterPro" id="IPR001789">
    <property type="entry name" value="Sig_transdc_resp-reg_receiver"/>
</dbReference>
<reference evidence="3" key="5">
    <citation type="submission" date="2024-05" db="EMBL/GenBank/DDBJ databases">
        <authorList>
            <person name="Sun Q."/>
            <person name="Sedlacek I."/>
        </authorList>
    </citation>
    <scope>NUCLEOTIDE SEQUENCE</scope>
    <source>
        <strain evidence="3">CCM 7403</strain>
    </source>
</reference>
<name>A0A4P7UFG6_9ACTN</name>
<feature type="domain" description="Response regulatory" evidence="2">
    <location>
        <begin position="2"/>
        <end position="119"/>
    </location>
</feature>
<keyword evidence="1" id="KW-0597">Phosphoprotein</keyword>
<sequence>MKILVVDDSRVMRQIVIRTLRQSGYAGHDVVEAENGLQAVEMVATEKPDLVLSDWNMPEMSGIDALARLRASGSQVPFGFVTSEGSEEMRARAAAAGALFLIAKPFTPELFDEALSAVLPRA</sequence>
<gene>
    <name evidence="3" type="primary">cheY64H-1</name>
    <name evidence="4" type="ORF">E2C04_14915</name>
    <name evidence="3" type="ORF">GCM10007231_20770</name>
</gene>
<accession>A0A4P7UFG6</accession>
<reference evidence="3" key="2">
    <citation type="journal article" date="2014" name="Int. J. Syst. Evol. Microbiol.">
        <title>Complete genome of a new Firmicutes species belonging to the dominant human colonic microbiota ('Ruminococcus bicirculans') reveals two chromosomes and a selective capacity to utilize plant glucans.</title>
        <authorList>
            <consortium name="NISC Comparative Sequencing Program"/>
            <person name="Wegmann U."/>
            <person name="Louis P."/>
            <person name="Goesmann A."/>
            <person name="Henrissat B."/>
            <person name="Duncan S.H."/>
            <person name="Flint H.J."/>
        </authorList>
    </citation>
    <scope>NUCLEOTIDE SEQUENCE</scope>
    <source>
        <strain evidence="3">CCM 7403</strain>
    </source>
</reference>